<gene>
    <name evidence="5" type="ORF">VP1G_05587</name>
</gene>
<dbReference type="SFLD" id="SFLDS00019">
    <property type="entry name" value="Glutathione_Transferase_(cytos"/>
    <property type="match status" value="1"/>
</dbReference>
<dbReference type="PANTHER" id="PTHR43968:SF13">
    <property type="entry name" value="GLUTATHIONE TRANSFERASE OMEGA-1"/>
    <property type="match status" value="1"/>
</dbReference>
<sequence length="274" mass="31373">MSIPDENIYPAATGRAADIVKAHENAQADHVLYSGWFCPFVQRVWITLEEKGIPYRYQEINPYKKEPSFLKLNPRGLIPTLGAPTPEGEQPLIESNIICEYLDETFQDVPLFPKDPFRKAKLKVSIDYVTSRIIPAFHRFLQHTPDKPYSIEEARKEFLSTLTTWIKDADPEGPFFAGTTLSMADIILVPWAVRLWVFDHFKVGGLGLPEPGEGGEDEVLWERWRKWFAAVEARESVTNTLSEKEYYLPIYERYHTDKAQSELAKATRAGRGVP</sequence>
<dbReference type="InterPro" id="IPR050983">
    <property type="entry name" value="GST_Omega/HSP26"/>
</dbReference>
<evidence type="ECO:0000256" key="2">
    <source>
        <dbReference type="ARBA" id="ARBA00023002"/>
    </source>
</evidence>
<evidence type="ECO:0000259" key="4">
    <source>
        <dbReference type="PROSITE" id="PS50405"/>
    </source>
</evidence>
<dbReference type="OrthoDB" id="4951845at2759"/>
<dbReference type="EMBL" id="KN714711">
    <property type="protein sequence ID" value="KUI58333.1"/>
    <property type="molecule type" value="Genomic_DNA"/>
</dbReference>
<dbReference type="Pfam" id="PF13410">
    <property type="entry name" value="GST_C_2"/>
    <property type="match status" value="1"/>
</dbReference>
<dbReference type="GO" id="GO:0005737">
    <property type="term" value="C:cytoplasm"/>
    <property type="evidence" value="ECO:0007669"/>
    <property type="project" value="InterPro"/>
</dbReference>
<dbReference type="InterPro" id="IPR040079">
    <property type="entry name" value="Glutathione_S-Trfase"/>
</dbReference>
<accession>A0A194V347</accession>
<dbReference type="PRINTS" id="PR01625">
    <property type="entry name" value="GSTRNSFRASEO"/>
</dbReference>
<dbReference type="PANTHER" id="PTHR43968">
    <property type="match status" value="1"/>
</dbReference>
<dbReference type="Gene3D" id="3.40.30.10">
    <property type="entry name" value="Glutaredoxin"/>
    <property type="match status" value="1"/>
</dbReference>
<keyword evidence="6" id="KW-1185">Reference proteome</keyword>
<proteinExistence type="inferred from homology"/>
<evidence type="ECO:0000256" key="1">
    <source>
        <dbReference type="ARBA" id="ARBA00007409"/>
    </source>
</evidence>
<dbReference type="InterPro" id="IPR005442">
    <property type="entry name" value="GST_omega"/>
</dbReference>
<protein>
    <submittedName>
        <fullName evidence="5">Glutathione S-transferase omega-1</fullName>
    </submittedName>
</protein>
<dbReference type="CDD" id="cd00299">
    <property type="entry name" value="GST_C_family"/>
    <property type="match status" value="1"/>
</dbReference>
<dbReference type="InterPro" id="IPR004045">
    <property type="entry name" value="Glutathione_S-Trfase_N"/>
</dbReference>
<evidence type="ECO:0000313" key="6">
    <source>
        <dbReference type="Proteomes" id="UP000078576"/>
    </source>
</evidence>
<dbReference type="Proteomes" id="UP000078576">
    <property type="component" value="Unassembled WGS sequence"/>
</dbReference>
<dbReference type="SUPFAM" id="SSF52833">
    <property type="entry name" value="Thioredoxin-like"/>
    <property type="match status" value="1"/>
</dbReference>
<dbReference type="Gene3D" id="1.20.1050.10">
    <property type="match status" value="1"/>
</dbReference>
<dbReference type="SFLD" id="SFLDG00358">
    <property type="entry name" value="Main_(cytGST)"/>
    <property type="match status" value="1"/>
</dbReference>
<organism evidence="5 6">
    <name type="scientific">Cytospora mali</name>
    <name type="common">Apple Valsa canker fungus</name>
    <name type="synonym">Valsa mali</name>
    <dbReference type="NCBI Taxonomy" id="578113"/>
    <lineage>
        <taxon>Eukaryota</taxon>
        <taxon>Fungi</taxon>
        <taxon>Dikarya</taxon>
        <taxon>Ascomycota</taxon>
        <taxon>Pezizomycotina</taxon>
        <taxon>Sordariomycetes</taxon>
        <taxon>Sordariomycetidae</taxon>
        <taxon>Diaporthales</taxon>
        <taxon>Cytosporaceae</taxon>
        <taxon>Cytospora</taxon>
    </lineage>
</organism>
<dbReference type="InterPro" id="IPR010987">
    <property type="entry name" value="Glutathione-S-Trfase_C-like"/>
</dbReference>
<dbReference type="InterPro" id="IPR036282">
    <property type="entry name" value="Glutathione-S-Trfase_C_sf"/>
</dbReference>
<dbReference type="PROSITE" id="PS50405">
    <property type="entry name" value="GST_CTER"/>
    <property type="match status" value="1"/>
</dbReference>
<keyword evidence="2" id="KW-0560">Oxidoreductase</keyword>
<dbReference type="SUPFAM" id="SSF47616">
    <property type="entry name" value="GST C-terminal domain-like"/>
    <property type="match status" value="1"/>
</dbReference>
<dbReference type="InterPro" id="IPR036249">
    <property type="entry name" value="Thioredoxin-like_sf"/>
</dbReference>
<dbReference type="GO" id="GO:0004364">
    <property type="term" value="F:glutathione transferase activity"/>
    <property type="evidence" value="ECO:0007669"/>
    <property type="project" value="InterPro"/>
</dbReference>
<reference evidence="6" key="1">
    <citation type="submission" date="2014-12" db="EMBL/GenBank/DDBJ databases">
        <title>Genome Sequence of Valsa Canker Pathogens Uncovers a Specific Adaption of Colonization on Woody Bark.</title>
        <authorList>
            <person name="Yin Z."/>
            <person name="Liu H."/>
            <person name="Gao X."/>
            <person name="Li Z."/>
            <person name="Song N."/>
            <person name="Ke X."/>
            <person name="Dai Q."/>
            <person name="Wu Y."/>
            <person name="Sun Y."/>
            <person name="Xu J.-R."/>
            <person name="Kang Z.K."/>
            <person name="Wang L."/>
            <person name="Huang L."/>
        </authorList>
    </citation>
    <scope>NUCLEOTIDE SEQUENCE [LARGE SCALE GENOMIC DNA]</scope>
    <source>
        <strain evidence="6">SXYL134</strain>
    </source>
</reference>
<feature type="domain" description="GST N-terminal" evidence="3">
    <location>
        <begin position="28"/>
        <end position="110"/>
    </location>
</feature>
<dbReference type="Pfam" id="PF13409">
    <property type="entry name" value="GST_N_2"/>
    <property type="match status" value="1"/>
</dbReference>
<dbReference type="CDD" id="cd00570">
    <property type="entry name" value="GST_N_family"/>
    <property type="match status" value="1"/>
</dbReference>
<dbReference type="AlphaFoldDB" id="A0A194V347"/>
<evidence type="ECO:0000259" key="3">
    <source>
        <dbReference type="PROSITE" id="PS50404"/>
    </source>
</evidence>
<name>A0A194V347_CYTMA</name>
<dbReference type="GO" id="GO:0045174">
    <property type="term" value="F:glutathione dehydrogenase (ascorbate) activity"/>
    <property type="evidence" value="ECO:0007669"/>
    <property type="project" value="UniProtKB-ARBA"/>
</dbReference>
<dbReference type="STRING" id="694573.A0A194V347"/>
<comment type="similarity">
    <text evidence="1">Belongs to the GST superfamily.</text>
</comment>
<dbReference type="PROSITE" id="PS50404">
    <property type="entry name" value="GST_NTER"/>
    <property type="match status" value="1"/>
</dbReference>
<feature type="domain" description="GST C-terminal" evidence="4">
    <location>
        <begin position="115"/>
        <end position="250"/>
    </location>
</feature>
<evidence type="ECO:0000313" key="5">
    <source>
        <dbReference type="EMBL" id="KUI58333.1"/>
    </source>
</evidence>